<dbReference type="SUPFAM" id="SSF56327">
    <property type="entry name" value="LDH C-terminal domain-like"/>
    <property type="match status" value="1"/>
</dbReference>
<keyword evidence="5 7" id="KW-0520">NAD</keyword>
<dbReference type="InterPro" id="IPR036291">
    <property type="entry name" value="NAD(P)-bd_dom_sf"/>
</dbReference>
<feature type="coiled-coil region" evidence="12">
    <location>
        <begin position="299"/>
        <end position="326"/>
    </location>
</feature>
<evidence type="ECO:0000256" key="8">
    <source>
        <dbReference type="PIRSR" id="PIRSR000102-1"/>
    </source>
</evidence>
<sequence>MTEPIRIAVTGAGGQIGYALIFRIASGGLFGPSQPVSLRLLEITPALPSLKGTLMELEDCAFPLLTDVKATDQATTAFEGADWVILVGGLPRKEGMTRADLIRANGPIFTGQGKAINDAAGPNVRILTVANPCNTNCLIAKSHAPKIPAERWFAMTRLDQNRAASQLAVKAGVPVADVTNVTIWGNHSDTQYPDYKNAKIGGAPATTVINDPTWFTDEYIPGVAKRGSAVIKARGASSAASAANAALDSVRSLSTPSKGDDWFSTGVVSDGSYNIPAGLIYSFPMISSDGGRWSIVPGLKIDEEARVRLDASAKELQAEREAVKDLLGPAS</sequence>
<dbReference type="GO" id="GO:0006099">
    <property type="term" value="P:tricarboxylic acid cycle"/>
    <property type="evidence" value="ECO:0007669"/>
    <property type="project" value="UniProtKB-UniRule"/>
</dbReference>
<dbReference type="InterPro" id="IPR010945">
    <property type="entry name" value="Malate_DH_type2"/>
</dbReference>
<gene>
    <name evidence="7" type="primary">mdh</name>
    <name evidence="15" type="ORF">V5E97_39920</name>
</gene>
<dbReference type="InterPro" id="IPR015955">
    <property type="entry name" value="Lactate_DH/Glyco_Ohase_4_C"/>
</dbReference>
<feature type="domain" description="Lactate/malate dehydrogenase N-terminal" evidence="13">
    <location>
        <begin position="6"/>
        <end position="148"/>
    </location>
</feature>
<evidence type="ECO:0000259" key="14">
    <source>
        <dbReference type="Pfam" id="PF02866"/>
    </source>
</evidence>
<dbReference type="Pfam" id="PF00056">
    <property type="entry name" value="Ldh_1_N"/>
    <property type="match status" value="1"/>
</dbReference>
<evidence type="ECO:0000256" key="12">
    <source>
        <dbReference type="SAM" id="Coils"/>
    </source>
</evidence>
<dbReference type="PIRSF" id="PIRSF000102">
    <property type="entry name" value="Lac_mal_DH"/>
    <property type="match status" value="1"/>
</dbReference>
<evidence type="ECO:0000259" key="13">
    <source>
        <dbReference type="Pfam" id="PF00056"/>
    </source>
</evidence>
<feature type="binding site" evidence="7 9">
    <location>
        <position position="92"/>
    </location>
    <ligand>
        <name>substrate</name>
    </ligand>
</feature>
<comment type="similarity">
    <text evidence="1 7">Belongs to the LDH/MDH superfamily. MDH type 2 family.</text>
</comment>
<organism evidence="15">
    <name type="scientific">Singulisphaera sp. Ch08</name>
    <dbReference type="NCBI Taxonomy" id="3120278"/>
    <lineage>
        <taxon>Bacteria</taxon>
        <taxon>Pseudomonadati</taxon>
        <taxon>Planctomycetota</taxon>
        <taxon>Planctomycetia</taxon>
        <taxon>Isosphaerales</taxon>
        <taxon>Isosphaeraceae</taxon>
        <taxon>Singulisphaera</taxon>
    </lineage>
</organism>
<evidence type="ECO:0000256" key="11">
    <source>
        <dbReference type="RuleBase" id="RU000422"/>
    </source>
</evidence>
<protein>
    <recommendedName>
        <fullName evidence="2 7">Malate dehydrogenase</fullName>
        <ecNumber evidence="2 7">1.1.1.37</ecNumber>
    </recommendedName>
</protein>
<comment type="catalytic activity">
    <reaction evidence="6 7 11">
        <text>(S)-malate + NAD(+) = oxaloacetate + NADH + H(+)</text>
        <dbReference type="Rhea" id="RHEA:21432"/>
        <dbReference type="ChEBI" id="CHEBI:15378"/>
        <dbReference type="ChEBI" id="CHEBI:15589"/>
        <dbReference type="ChEBI" id="CHEBI:16452"/>
        <dbReference type="ChEBI" id="CHEBI:57540"/>
        <dbReference type="ChEBI" id="CHEBI:57945"/>
        <dbReference type="EC" id="1.1.1.37"/>
    </reaction>
</comment>
<feature type="binding site" evidence="10">
    <location>
        <begin position="129"/>
        <end position="131"/>
    </location>
    <ligand>
        <name>NAD(+)</name>
        <dbReference type="ChEBI" id="CHEBI:57540"/>
    </ligand>
</feature>
<feature type="binding site" evidence="7">
    <location>
        <position position="112"/>
    </location>
    <ligand>
        <name>NAD(+)</name>
        <dbReference type="ChEBI" id="CHEBI:57540"/>
    </ligand>
</feature>
<evidence type="ECO:0000256" key="5">
    <source>
        <dbReference type="ARBA" id="ARBA00023027"/>
    </source>
</evidence>
<keyword evidence="12" id="KW-0175">Coiled coil</keyword>
<reference evidence="15" key="1">
    <citation type="submission" date="2024-05" db="EMBL/GenBank/DDBJ databases">
        <title>Planctomycetes of the genus Singulisphaera possess chitinolytic capabilities.</title>
        <authorList>
            <person name="Ivanova A."/>
        </authorList>
    </citation>
    <scope>NUCLEOTIDE SEQUENCE</scope>
    <source>
        <strain evidence="15">Ch08T</strain>
    </source>
</reference>
<dbReference type="NCBIfam" id="NF003916">
    <property type="entry name" value="PRK05442.1"/>
    <property type="match status" value="1"/>
</dbReference>
<feature type="binding site" evidence="7 10">
    <location>
        <begin position="11"/>
        <end position="17"/>
    </location>
    <ligand>
        <name>NAD(+)</name>
        <dbReference type="ChEBI" id="CHEBI:57540"/>
    </ligand>
</feature>
<dbReference type="HAMAP" id="MF_01517">
    <property type="entry name" value="Malate_dehydrog_2"/>
    <property type="match status" value="1"/>
</dbReference>
<feature type="binding site" evidence="7 9">
    <location>
        <position position="162"/>
    </location>
    <ligand>
        <name>substrate</name>
    </ligand>
</feature>
<evidence type="ECO:0000256" key="4">
    <source>
        <dbReference type="ARBA" id="ARBA00023002"/>
    </source>
</evidence>
<evidence type="ECO:0000256" key="9">
    <source>
        <dbReference type="PIRSR" id="PIRSR000102-2"/>
    </source>
</evidence>
<dbReference type="GO" id="GO:0006108">
    <property type="term" value="P:malate metabolic process"/>
    <property type="evidence" value="ECO:0007669"/>
    <property type="project" value="InterPro"/>
</dbReference>
<evidence type="ECO:0000256" key="10">
    <source>
        <dbReference type="PIRSR" id="PIRSR000102-3"/>
    </source>
</evidence>
<dbReference type="NCBIfam" id="TIGR01759">
    <property type="entry name" value="MalateDH-SF1"/>
    <property type="match status" value="1"/>
</dbReference>
<evidence type="ECO:0000256" key="7">
    <source>
        <dbReference type="HAMAP-Rule" id="MF_01517"/>
    </source>
</evidence>
<evidence type="ECO:0000256" key="3">
    <source>
        <dbReference type="ARBA" id="ARBA00022532"/>
    </source>
</evidence>
<feature type="active site" description="Proton acceptor" evidence="7 8">
    <location>
        <position position="187"/>
    </location>
</feature>
<dbReference type="Gene3D" id="3.40.50.720">
    <property type="entry name" value="NAD(P)-binding Rossmann-like Domain"/>
    <property type="match status" value="1"/>
</dbReference>
<dbReference type="SUPFAM" id="SSF51735">
    <property type="entry name" value="NAD(P)-binding Rossmann-fold domains"/>
    <property type="match status" value="1"/>
</dbReference>
<evidence type="ECO:0000256" key="1">
    <source>
        <dbReference type="ARBA" id="ARBA00009613"/>
    </source>
</evidence>
<dbReference type="Pfam" id="PF02866">
    <property type="entry name" value="Ldh_1_C"/>
    <property type="match status" value="1"/>
</dbReference>
<dbReference type="RefSeq" id="WP_406697176.1">
    <property type="nucleotide sequence ID" value="NZ_CP155447.1"/>
</dbReference>
<dbReference type="FunFam" id="3.90.110.10:FF:000002">
    <property type="entry name" value="Malate dehydrogenase"/>
    <property type="match status" value="1"/>
</dbReference>
<dbReference type="AlphaFoldDB" id="A0AAU7CGP2"/>
<evidence type="ECO:0000313" key="15">
    <source>
        <dbReference type="EMBL" id="XBH04416.1"/>
    </source>
</evidence>
<keyword evidence="3 7" id="KW-0816">Tricarboxylic acid cycle</keyword>
<name>A0AAU7CGP2_9BACT</name>
<dbReference type="InterPro" id="IPR001252">
    <property type="entry name" value="Malate_DH_AS"/>
</dbReference>
<feature type="binding site" evidence="7 9">
    <location>
        <position position="98"/>
    </location>
    <ligand>
        <name>substrate</name>
    </ligand>
</feature>
<dbReference type="PANTHER" id="PTHR23382">
    <property type="entry name" value="MALATE DEHYDROGENASE"/>
    <property type="match status" value="1"/>
</dbReference>
<dbReference type="CDD" id="cd01338">
    <property type="entry name" value="MDH_chloroplast-like"/>
    <property type="match status" value="1"/>
</dbReference>
<dbReference type="EC" id="1.1.1.37" evidence="2 7"/>
<evidence type="ECO:0000256" key="2">
    <source>
        <dbReference type="ARBA" id="ARBA00012995"/>
    </source>
</evidence>
<feature type="domain" description="Lactate/malate dehydrogenase C-terminal" evidence="14">
    <location>
        <begin position="156"/>
        <end position="324"/>
    </location>
</feature>
<feature type="binding site" evidence="7 10">
    <location>
        <position position="105"/>
    </location>
    <ligand>
        <name>NAD(+)</name>
        <dbReference type="ChEBI" id="CHEBI:57540"/>
    </ligand>
</feature>
<dbReference type="InterPro" id="IPR001557">
    <property type="entry name" value="L-lactate/malate_DH"/>
</dbReference>
<comment type="caution">
    <text evidence="7">Lacks conserved residue(s) required for the propagation of feature annotation.</text>
</comment>
<dbReference type="Gene3D" id="3.90.110.10">
    <property type="entry name" value="Lactate dehydrogenase/glycoside hydrolase, family 4, C-terminal"/>
    <property type="match status" value="1"/>
</dbReference>
<comment type="function">
    <text evidence="7">Catalyzes the reversible oxidation of malate to oxaloacetate.</text>
</comment>
<accession>A0AAU7CGP2</accession>
<evidence type="ECO:0000256" key="6">
    <source>
        <dbReference type="ARBA" id="ARBA00048313"/>
    </source>
</evidence>
<dbReference type="GO" id="GO:0030060">
    <property type="term" value="F:L-malate dehydrogenase (NAD+) activity"/>
    <property type="evidence" value="ECO:0007669"/>
    <property type="project" value="UniProtKB-UniRule"/>
</dbReference>
<keyword evidence="4 7" id="KW-0560">Oxidoreductase</keyword>
<dbReference type="InterPro" id="IPR001236">
    <property type="entry name" value="Lactate/malate_DH_N"/>
</dbReference>
<dbReference type="EMBL" id="CP155447">
    <property type="protein sequence ID" value="XBH04416.1"/>
    <property type="molecule type" value="Genomic_DNA"/>
</dbReference>
<feature type="binding site" evidence="7 9">
    <location>
        <position position="131"/>
    </location>
    <ligand>
        <name>substrate</name>
    </ligand>
</feature>
<dbReference type="PROSITE" id="PS00068">
    <property type="entry name" value="MDH"/>
    <property type="match status" value="1"/>
</dbReference>
<proteinExistence type="inferred from homology"/>
<dbReference type="InterPro" id="IPR022383">
    <property type="entry name" value="Lactate/malate_DH_C"/>
</dbReference>
<dbReference type="FunFam" id="3.40.50.720:FF:000010">
    <property type="entry name" value="Malate dehydrogenase"/>
    <property type="match status" value="1"/>
</dbReference>